<sequence length="108" mass="12152">MGIKLDIQGPLLDADSERRLLALVEEVKSEITLDSVKKQFAFDYTPYPLRKAEKAIINGKLEGSVNAVQTALRKLEGRCNIQDVQAVCNPDVVKQTFKWKVSLHDNHC</sequence>
<evidence type="ECO:0000313" key="2">
    <source>
        <dbReference type="Proteomes" id="UP000447434"/>
    </source>
</evidence>
<accession>A0A6A4NBV7</accession>
<dbReference type="EMBL" id="WOCE01000073">
    <property type="protein sequence ID" value="KAE9584118.1"/>
    <property type="molecule type" value="Genomic_DNA"/>
</dbReference>
<dbReference type="OrthoDB" id="1747648at2759"/>
<proteinExistence type="predicted"/>
<dbReference type="AlphaFoldDB" id="A0A6A4NBV7"/>
<protein>
    <submittedName>
        <fullName evidence="1">Uncharacterized protein</fullName>
    </submittedName>
</protein>
<dbReference type="PANTHER" id="PTHR46235">
    <property type="entry name" value="PHD FINGER-CONTAINING PROTEIN DDB_G0268158"/>
    <property type="match status" value="1"/>
</dbReference>
<evidence type="ECO:0000313" key="1">
    <source>
        <dbReference type="EMBL" id="KAE9584118.1"/>
    </source>
</evidence>
<name>A0A6A4NBV7_LUPAL</name>
<dbReference type="Proteomes" id="UP000447434">
    <property type="component" value="Unassembled WGS sequence"/>
</dbReference>
<comment type="caution">
    <text evidence="1">The sequence shown here is derived from an EMBL/GenBank/DDBJ whole genome shotgun (WGS) entry which is preliminary data.</text>
</comment>
<dbReference type="PANTHER" id="PTHR46235:SF3">
    <property type="entry name" value="PHD FINGER-CONTAINING PROTEIN DDB_G0268158"/>
    <property type="match status" value="1"/>
</dbReference>
<gene>
    <name evidence="1" type="ORF">Lalb_Chr00c48g0412871</name>
</gene>
<organism evidence="1 2">
    <name type="scientific">Lupinus albus</name>
    <name type="common">White lupine</name>
    <name type="synonym">Lupinus termis</name>
    <dbReference type="NCBI Taxonomy" id="3870"/>
    <lineage>
        <taxon>Eukaryota</taxon>
        <taxon>Viridiplantae</taxon>
        <taxon>Streptophyta</taxon>
        <taxon>Embryophyta</taxon>
        <taxon>Tracheophyta</taxon>
        <taxon>Spermatophyta</taxon>
        <taxon>Magnoliopsida</taxon>
        <taxon>eudicotyledons</taxon>
        <taxon>Gunneridae</taxon>
        <taxon>Pentapetalae</taxon>
        <taxon>rosids</taxon>
        <taxon>fabids</taxon>
        <taxon>Fabales</taxon>
        <taxon>Fabaceae</taxon>
        <taxon>Papilionoideae</taxon>
        <taxon>50 kb inversion clade</taxon>
        <taxon>genistoids sensu lato</taxon>
        <taxon>core genistoids</taxon>
        <taxon>Genisteae</taxon>
        <taxon>Lupinus</taxon>
    </lineage>
</organism>
<keyword evidence="2" id="KW-1185">Reference proteome</keyword>
<reference evidence="2" key="1">
    <citation type="journal article" date="2020" name="Nat. Commun.">
        <title>Genome sequence of the cluster root forming white lupin.</title>
        <authorList>
            <person name="Hufnagel B."/>
            <person name="Marques A."/>
            <person name="Soriano A."/>
            <person name="Marques L."/>
            <person name="Divol F."/>
            <person name="Doumas P."/>
            <person name="Sallet E."/>
            <person name="Mancinotti D."/>
            <person name="Carrere S."/>
            <person name="Marande W."/>
            <person name="Arribat S."/>
            <person name="Keller J."/>
            <person name="Huneau C."/>
            <person name="Blein T."/>
            <person name="Aime D."/>
            <person name="Laguerre M."/>
            <person name="Taylor J."/>
            <person name="Schubert V."/>
            <person name="Nelson M."/>
            <person name="Geu-Flores F."/>
            <person name="Crespi M."/>
            <person name="Gallardo-Guerrero K."/>
            <person name="Delaux P.-M."/>
            <person name="Salse J."/>
            <person name="Berges H."/>
            <person name="Guyot R."/>
            <person name="Gouzy J."/>
            <person name="Peret B."/>
        </authorList>
    </citation>
    <scope>NUCLEOTIDE SEQUENCE [LARGE SCALE GENOMIC DNA]</scope>
    <source>
        <strain evidence="2">cv. Amiga</strain>
    </source>
</reference>